<organism evidence="2">
    <name type="scientific">viral metagenome</name>
    <dbReference type="NCBI Taxonomy" id="1070528"/>
    <lineage>
        <taxon>unclassified sequences</taxon>
        <taxon>metagenomes</taxon>
        <taxon>organismal metagenomes</taxon>
    </lineage>
</organism>
<reference evidence="2" key="1">
    <citation type="submission" date="2020-03" db="EMBL/GenBank/DDBJ databases">
        <title>The deep terrestrial virosphere.</title>
        <authorList>
            <person name="Holmfeldt K."/>
            <person name="Nilsson E."/>
            <person name="Simone D."/>
            <person name="Lopez-Fernandez M."/>
            <person name="Wu X."/>
            <person name="de Brujin I."/>
            <person name="Lundin D."/>
            <person name="Andersson A."/>
            <person name="Bertilsson S."/>
            <person name="Dopson M."/>
        </authorList>
    </citation>
    <scope>NUCLEOTIDE SEQUENCE</scope>
    <source>
        <strain evidence="3">MM415B03905</strain>
        <strain evidence="2">TM448A01764</strain>
    </source>
</reference>
<accession>A0A6H1ZSK3</accession>
<evidence type="ECO:0000313" key="2">
    <source>
        <dbReference type="EMBL" id="QJA50442.1"/>
    </source>
</evidence>
<keyword evidence="1" id="KW-1133">Transmembrane helix</keyword>
<name>A0A6H1ZSK3_9ZZZZ</name>
<dbReference type="EMBL" id="MT144196">
    <property type="protein sequence ID" value="QJA50442.1"/>
    <property type="molecule type" value="Genomic_DNA"/>
</dbReference>
<evidence type="ECO:0000256" key="1">
    <source>
        <dbReference type="SAM" id="Phobius"/>
    </source>
</evidence>
<sequence>MAIDAAVIGIVVTVLFALMALAYRSGSLSKDVEQNKSNINTLFDKFSDYQKENKSDHREIMLKIDRLNNHKAN</sequence>
<feature type="transmembrane region" description="Helical" evidence="1">
    <location>
        <begin position="6"/>
        <end position="23"/>
    </location>
</feature>
<evidence type="ECO:0000313" key="3">
    <source>
        <dbReference type="EMBL" id="QJA94277.1"/>
    </source>
</evidence>
<keyword evidence="1" id="KW-0472">Membrane</keyword>
<dbReference type="AlphaFoldDB" id="A0A6H1ZSK3"/>
<protein>
    <submittedName>
        <fullName evidence="2">Uncharacterized protein</fullName>
    </submittedName>
</protein>
<proteinExistence type="predicted"/>
<gene>
    <name evidence="3" type="ORF">MM415B03905_0006</name>
    <name evidence="2" type="ORF">TM448A01764_0003</name>
</gene>
<keyword evidence="1" id="KW-0812">Transmembrane</keyword>
<dbReference type="EMBL" id="MT143218">
    <property type="protein sequence ID" value="QJA94277.1"/>
    <property type="molecule type" value="Genomic_DNA"/>
</dbReference>